<evidence type="ECO:0000256" key="5">
    <source>
        <dbReference type="ARBA" id="ARBA00023136"/>
    </source>
</evidence>
<reference evidence="7" key="2">
    <citation type="submission" date="2019-10" db="EMBL/GenBank/DDBJ databases">
        <title>Malate fermentation in French cider.</title>
        <authorList>
            <person name="Cousin F.J."/>
            <person name="Medina Fernandez S."/>
            <person name="Misery B."/>
            <person name="Laplace J.-M."/>
            <person name="Cretenet M."/>
        </authorList>
    </citation>
    <scope>NUCLEOTIDE SEQUENCE</scope>
    <source>
        <strain evidence="7">UCMA15901</strain>
    </source>
</reference>
<dbReference type="OrthoDB" id="9775903at2"/>
<evidence type="ECO:0000256" key="1">
    <source>
        <dbReference type="ARBA" id="ARBA00004651"/>
    </source>
</evidence>
<feature type="transmembrane region" description="Helical" evidence="6">
    <location>
        <begin position="244"/>
        <end position="268"/>
    </location>
</feature>
<dbReference type="Proteomes" id="UP000077280">
    <property type="component" value="Unassembled WGS sequence"/>
</dbReference>
<evidence type="ECO:0000313" key="8">
    <source>
        <dbReference type="EMBL" id="OAD63855.1"/>
    </source>
</evidence>
<keyword evidence="3 6" id="KW-0812">Transmembrane</keyword>
<keyword evidence="4 6" id="KW-1133">Transmembrane helix</keyword>
<dbReference type="PIRSF" id="PIRSF035875">
    <property type="entry name" value="RNase_BN"/>
    <property type="match status" value="1"/>
</dbReference>
<protein>
    <submittedName>
        <fullName evidence="7">YihY family inner membrane protein</fullName>
    </submittedName>
</protein>
<evidence type="ECO:0000256" key="4">
    <source>
        <dbReference type="ARBA" id="ARBA00022989"/>
    </source>
</evidence>
<organism evidence="7 10">
    <name type="scientific">Pediococcus parvulus</name>
    <dbReference type="NCBI Taxonomy" id="54062"/>
    <lineage>
        <taxon>Bacteria</taxon>
        <taxon>Bacillati</taxon>
        <taxon>Bacillota</taxon>
        <taxon>Bacilli</taxon>
        <taxon>Lactobacillales</taxon>
        <taxon>Lactobacillaceae</taxon>
        <taxon>Pediococcus</taxon>
    </lineage>
</organism>
<evidence type="ECO:0000256" key="3">
    <source>
        <dbReference type="ARBA" id="ARBA00022692"/>
    </source>
</evidence>
<keyword evidence="2" id="KW-1003">Cell membrane</keyword>
<dbReference type="NCBIfam" id="TIGR00765">
    <property type="entry name" value="yihY_not_rbn"/>
    <property type="match status" value="1"/>
</dbReference>
<feature type="transmembrane region" description="Helical" evidence="6">
    <location>
        <begin position="209"/>
        <end position="232"/>
    </location>
</feature>
<dbReference type="RefSeq" id="WP_057783609.1">
    <property type="nucleotide sequence ID" value="NZ_BJWE01000011.1"/>
</dbReference>
<comment type="caution">
    <text evidence="7">The sequence shown here is derived from an EMBL/GenBank/DDBJ whole genome shotgun (WGS) entry which is preliminary data.</text>
</comment>
<accession>A0A176TIS1</accession>
<reference evidence="8 9" key="1">
    <citation type="submission" date="2016-05" db="EMBL/GenBank/DDBJ databases">
        <title>Draft genome sequence of Pediococcus parvulus 2.6, a probiotic beta-glucan producer strain.</title>
        <authorList>
            <person name="Mohedano M.L."/>
            <person name="Perez-Ramos A."/>
            <person name="Duenas M.T."/>
            <person name="Lamontanara A."/>
            <person name="Orru L."/>
            <person name="Spano G."/>
            <person name="Capozzi V."/>
            <person name="Lopez P."/>
        </authorList>
    </citation>
    <scope>NUCLEOTIDE SEQUENCE [LARGE SCALE GENOMIC DNA]</scope>
    <source>
        <strain evidence="8 9">2.6</strain>
    </source>
</reference>
<keyword evidence="5 6" id="KW-0472">Membrane</keyword>
<sequence>MWTQFKETNFFKFITIFLRRFKSGNVSNNGIVFAYYTLLSFFPLLLLIGNLLPLLNLPIKTVLEYVQQVMPENIYEILSPLIRQLLTTNSGGIFSIGVVVAIWSASRGISAFQKSLDATYEMENSANAILSRLLSFVIVLIFMLALVVVVLFFTLSSAVLTYLTPILHLPQNLVGIVSTVKWPITIIAAVIILAVLYVIVPTAKVYWRFVWVGAAFSMVGLLLLTQFFALYLRYFGGEITTYRTIGTFIVIMLWLDLFAEILLIGGVINASLQEGWQKKAFIPKKRRSKRQKSDKLV</sequence>
<dbReference type="Pfam" id="PF03631">
    <property type="entry name" value="Virul_fac_BrkB"/>
    <property type="match status" value="1"/>
</dbReference>
<dbReference type="PANTHER" id="PTHR30213">
    <property type="entry name" value="INNER MEMBRANE PROTEIN YHJD"/>
    <property type="match status" value="1"/>
</dbReference>
<dbReference type="PANTHER" id="PTHR30213:SF0">
    <property type="entry name" value="UPF0761 MEMBRANE PROTEIN YIHY"/>
    <property type="match status" value="1"/>
</dbReference>
<proteinExistence type="predicted"/>
<dbReference type="EMBL" id="LXND01000053">
    <property type="protein sequence ID" value="OAD63855.1"/>
    <property type="molecule type" value="Genomic_DNA"/>
</dbReference>
<feature type="transmembrane region" description="Helical" evidence="6">
    <location>
        <begin position="93"/>
        <end position="112"/>
    </location>
</feature>
<name>A0A176TIS1_9LACO</name>
<evidence type="ECO:0000313" key="7">
    <source>
        <dbReference type="EMBL" id="MDV7694457.1"/>
    </source>
</evidence>
<evidence type="ECO:0000313" key="10">
    <source>
        <dbReference type="Proteomes" id="UP001275867"/>
    </source>
</evidence>
<feature type="transmembrane region" description="Helical" evidence="6">
    <location>
        <begin position="182"/>
        <end position="200"/>
    </location>
</feature>
<keyword evidence="9" id="KW-1185">Reference proteome</keyword>
<gene>
    <name evidence="8" type="ORF">A7K95_07620</name>
    <name evidence="7" type="ORF">GA842_06130</name>
</gene>
<dbReference type="InterPro" id="IPR017039">
    <property type="entry name" value="Virul_fac_BrkB"/>
</dbReference>
<evidence type="ECO:0000313" key="9">
    <source>
        <dbReference type="Proteomes" id="UP000077280"/>
    </source>
</evidence>
<dbReference type="Proteomes" id="UP001275867">
    <property type="component" value="Unassembled WGS sequence"/>
</dbReference>
<dbReference type="GO" id="GO:0005886">
    <property type="term" value="C:plasma membrane"/>
    <property type="evidence" value="ECO:0007669"/>
    <property type="project" value="UniProtKB-SubCell"/>
</dbReference>
<dbReference type="AlphaFoldDB" id="A0A176TIS1"/>
<feature type="transmembrane region" description="Helical" evidence="6">
    <location>
        <begin position="30"/>
        <end position="52"/>
    </location>
</feature>
<feature type="transmembrane region" description="Helical" evidence="6">
    <location>
        <begin position="133"/>
        <end position="162"/>
    </location>
</feature>
<dbReference type="EMBL" id="WERX01000017">
    <property type="protein sequence ID" value="MDV7694457.1"/>
    <property type="molecule type" value="Genomic_DNA"/>
</dbReference>
<evidence type="ECO:0000256" key="2">
    <source>
        <dbReference type="ARBA" id="ARBA00022475"/>
    </source>
</evidence>
<comment type="subcellular location">
    <subcellularLocation>
        <location evidence="1">Cell membrane</location>
        <topology evidence="1">Multi-pass membrane protein</topology>
    </subcellularLocation>
</comment>
<evidence type="ECO:0000256" key="6">
    <source>
        <dbReference type="SAM" id="Phobius"/>
    </source>
</evidence>